<organism evidence="2 3">
    <name type="scientific">Camelus dromedarius</name>
    <name type="common">Dromedary</name>
    <name type="synonym">Arabian camel</name>
    <dbReference type="NCBI Taxonomy" id="9838"/>
    <lineage>
        <taxon>Eukaryota</taxon>
        <taxon>Metazoa</taxon>
        <taxon>Chordata</taxon>
        <taxon>Craniata</taxon>
        <taxon>Vertebrata</taxon>
        <taxon>Euteleostomi</taxon>
        <taxon>Mammalia</taxon>
        <taxon>Eutheria</taxon>
        <taxon>Laurasiatheria</taxon>
        <taxon>Artiodactyla</taxon>
        <taxon>Tylopoda</taxon>
        <taxon>Camelidae</taxon>
        <taxon>Camelus</taxon>
    </lineage>
</organism>
<dbReference type="EMBL" id="JWIN03000016">
    <property type="protein sequence ID" value="KAB1266488.1"/>
    <property type="molecule type" value="Genomic_DNA"/>
</dbReference>
<protein>
    <submittedName>
        <fullName evidence="2">Uncharacterized protein</fullName>
    </submittedName>
</protein>
<comment type="caution">
    <text evidence="2">The sequence shown here is derived from an EMBL/GenBank/DDBJ whole genome shotgun (WGS) entry which is preliminary data.</text>
</comment>
<evidence type="ECO:0000313" key="3">
    <source>
        <dbReference type="Proteomes" id="UP000299084"/>
    </source>
</evidence>
<dbReference type="AlphaFoldDB" id="A0A5N4D5R0"/>
<gene>
    <name evidence="2" type="ORF">Cadr_000018803</name>
</gene>
<evidence type="ECO:0000256" key="1">
    <source>
        <dbReference type="SAM" id="MobiDB-lite"/>
    </source>
</evidence>
<proteinExistence type="predicted"/>
<evidence type="ECO:0000313" key="2">
    <source>
        <dbReference type="EMBL" id="KAB1266488.1"/>
    </source>
</evidence>
<name>A0A5N4D5R0_CAMDR</name>
<dbReference type="Proteomes" id="UP000299084">
    <property type="component" value="Unassembled WGS sequence"/>
</dbReference>
<sequence>MTKLPFTETGHGENLLRRRAVGPPRPASCGPCQAGLGPCVLFALQAGCGHRPSHYSPQHSQGWAGKLLEACQMVKAEQAGITAQPIRGLPAGRKCPSESRGAGTTFPTV</sequence>
<feature type="region of interest" description="Disordered" evidence="1">
    <location>
        <begin position="82"/>
        <end position="109"/>
    </location>
</feature>
<accession>A0A5N4D5R0</accession>
<reference evidence="2 3" key="1">
    <citation type="journal article" date="2019" name="Mol. Ecol. Resour.">
        <title>Improving Illumina assemblies with Hi-C and long reads: an example with the North African dromedary.</title>
        <authorList>
            <person name="Elbers J.P."/>
            <person name="Rogers M.F."/>
            <person name="Perelman P.L."/>
            <person name="Proskuryakova A.A."/>
            <person name="Serdyukova N.A."/>
            <person name="Johnson W.E."/>
            <person name="Horin P."/>
            <person name="Corander J."/>
            <person name="Murphy D."/>
            <person name="Burger P.A."/>
        </authorList>
    </citation>
    <scope>NUCLEOTIDE SEQUENCE [LARGE SCALE GENOMIC DNA]</scope>
    <source>
        <strain evidence="2">Drom800</strain>
        <tissue evidence="2">Blood</tissue>
    </source>
</reference>
<keyword evidence="3" id="KW-1185">Reference proteome</keyword>